<dbReference type="AlphaFoldDB" id="A0A9P3CYN6"/>
<protein>
    <recommendedName>
        <fullName evidence="3">BTB domain-containing protein</fullName>
    </recommendedName>
</protein>
<gene>
    <name evidence="1" type="ORF">CKM354_001156200</name>
</gene>
<sequence>MDAQYPPTRAQISLQELWETQSPRDFKIITGQGEVIEVHKEIMCRYCPRLAELIEAEGEDYLQIWFPTVVLWELVAHLYGFDFNYRFGEPDHATEYLNDFFVAAREFELPDFWSLAEDAVCHLVMCYDRVQCFCFGALLFSDYDADSVPASIMDLTVKRTAANLDSITAEEREEILRNHFPCRPDMVEKFAAHVSEYAAAMSLASGIEQIHMT</sequence>
<dbReference type="Gene3D" id="3.30.710.10">
    <property type="entry name" value="Potassium Channel Kv1.1, Chain A"/>
    <property type="match status" value="1"/>
</dbReference>
<evidence type="ECO:0000313" key="2">
    <source>
        <dbReference type="Proteomes" id="UP000825890"/>
    </source>
</evidence>
<reference evidence="1 2" key="1">
    <citation type="submission" date="2021-01" db="EMBL/GenBank/DDBJ databases">
        <title>Cercospora kikuchii MAFF 305040 whole genome shotgun sequence.</title>
        <authorList>
            <person name="Kashiwa T."/>
            <person name="Suzuki T."/>
        </authorList>
    </citation>
    <scope>NUCLEOTIDE SEQUENCE [LARGE SCALE GENOMIC DNA]</scope>
    <source>
        <strain evidence="1 2">MAFF 305040</strain>
    </source>
</reference>
<name>A0A9P3CYN6_9PEZI</name>
<evidence type="ECO:0000313" key="1">
    <source>
        <dbReference type="EMBL" id="GIZ48505.1"/>
    </source>
</evidence>
<accession>A0A9P3CYN6</accession>
<evidence type="ECO:0008006" key="3">
    <source>
        <dbReference type="Google" id="ProtNLM"/>
    </source>
</evidence>
<dbReference type="OrthoDB" id="10341401at2759"/>
<comment type="caution">
    <text evidence="1">The sequence shown here is derived from an EMBL/GenBank/DDBJ whole genome shotgun (WGS) entry which is preliminary data.</text>
</comment>
<dbReference type="EMBL" id="BOLY01000008">
    <property type="protein sequence ID" value="GIZ48505.1"/>
    <property type="molecule type" value="Genomic_DNA"/>
</dbReference>
<dbReference type="RefSeq" id="XP_044662992.1">
    <property type="nucleotide sequence ID" value="XM_044807057.1"/>
</dbReference>
<dbReference type="Proteomes" id="UP000825890">
    <property type="component" value="Unassembled WGS sequence"/>
</dbReference>
<proteinExistence type="predicted"/>
<dbReference type="InterPro" id="IPR011333">
    <property type="entry name" value="SKP1/BTB/POZ_sf"/>
</dbReference>
<keyword evidence="2" id="KW-1185">Reference proteome</keyword>
<dbReference type="GeneID" id="68297137"/>
<organism evidence="1 2">
    <name type="scientific">Cercospora kikuchii</name>
    <dbReference type="NCBI Taxonomy" id="84275"/>
    <lineage>
        <taxon>Eukaryota</taxon>
        <taxon>Fungi</taxon>
        <taxon>Dikarya</taxon>
        <taxon>Ascomycota</taxon>
        <taxon>Pezizomycotina</taxon>
        <taxon>Dothideomycetes</taxon>
        <taxon>Dothideomycetidae</taxon>
        <taxon>Mycosphaerellales</taxon>
        <taxon>Mycosphaerellaceae</taxon>
        <taxon>Cercospora</taxon>
    </lineage>
</organism>